<dbReference type="KEGG" id="tvd:SG34_027095"/>
<evidence type="ECO:0000256" key="1">
    <source>
        <dbReference type="SAM" id="SignalP"/>
    </source>
</evidence>
<keyword evidence="3" id="KW-1185">Reference proteome</keyword>
<protein>
    <submittedName>
        <fullName evidence="2">Uncharacterized protein</fullName>
    </submittedName>
</protein>
<reference evidence="2 3" key="1">
    <citation type="journal article" date="2015" name="Genome Announc.">
        <title>Draft Genome Sequences of Marine Isolates of Thalassomonas viridans and Thalassomonas actiniarum.</title>
        <authorList>
            <person name="Olonade I."/>
            <person name="van Zyl L.J."/>
            <person name="Trindade M."/>
        </authorList>
    </citation>
    <scope>NUCLEOTIDE SEQUENCE [LARGE SCALE GENOMIC DNA]</scope>
    <source>
        <strain evidence="2 3">XOM25</strain>
    </source>
</reference>
<sequence>MLKSLLFTLTTLFSPHLYAGNFDIMLPCHGCSDWKMQQVAQNAASQAGQTIYVVDNRNGQFYVTEYYVDHIDPGGMAAANEWLREITRHTPGSEMSNDLAFSDARITSITNDIMQPFTIDSASHTSAFKSIDNSDFANWFTDHHYSKNLENFNLLDAELAGAASNVTVSVGINVFSISATFNSTPILEYSFADGTKVQIKFEVLRNINTGKYQLQFKEPKFLDRNGKSIPKSKPGLTDYINDSTNLEENGDNEAIKEHINYVFEGNVQYIGFGEGNTGGGRVEILDCRIELRNNVEVVACYRN</sequence>
<name>A0AAE9Z2N0_9GAMM</name>
<gene>
    <name evidence="2" type="ORF">SG34_027095</name>
</gene>
<keyword evidence="1" id="KW-0732">Signal</keyword>
<evidence type="ECO:0000313" key="2">
    <source>
        <dbReference type="EMBL" id="WDE04929.1"/>
    </source>
</evidence>
<dbReference type="EMBL" id="CP059733">
    <property type="protein sequence ID" value="WDE04929.1"/>
    <property type="molecule type" value="Genomic_DNA"/>
</dbReference>
<evidence type="ECO:0000313" key="3">
    <source>
        <dbReference type="Proteomes" id="UP000032352"/>
    </source>
</evidence>
<organism evidence="2 3">
    <name type="scientific">Thalassomonas viridans</name>
    <dbReference type="NCBI Taxonomy" id="137584"/>
    <lineage>
        <taxon>Bacteria</taxon>
        <taxon>Pseudomonadati</taxon>
        <taxon>Pseudomonadota</taxon>
        <taxon>Gammaproteobacteria</taxon>
        <taxon>Alteromonadales</taxon>
        <taxon>Colwelliaceae</taxon>
        <taxon>Thalassomonas</taxon>
    </lineage>
</organism>
<feature type="chain" id="PRO_5041949264" evidence="1">
    <location>
        <begin position="20"/>
        <end position="303"/>
    </location>
</feature>
<reference evidence="2 3" key="2">
    <citation type="journal article" date="2022" name="Mar. Drugs">
        <title>Bioassay-Guided Fractionation Leads to the Detection of Cholic Acid Generated by the Rare Thalassomonas sp.</title>
        <authorList>
            <person name="Pheiffer F."/>
            <person name="Schneider Y.K."/>
            <person name="Hansen E.H."/>
            <person name="Andersen J.H."/>
            <person name="Isaksson J."/>
            <person name="Busche T."/>
            <person name="R C."/>
            <person name="Kalinowski J."/>
            <person name="Zyl L.V."/>
            <person name="Trindade M."/>
        </authorList>
    </citation>
    <scope>NUCLEOTIDE SEQUENCE [LARGE SCALE GENOMIC DNA]</scope>
    <source>
        <strain evidence="2 3">XOM25</strain>
    </source>
</reference>
<dbReference type="AlphaFoldDB" id="A0AAE9Z2N0"/>
<dbReference type="Proteomes" id="UP000032352">
    <property type="component" value="Chromosome"/>
</dbReference>
<feature type="signal peptide" evidence="1">
    <location>
        <begin position="1"/>
        <end position="19"/>
    </location>
</feature>
<accession>A0AAE9Z2N0</accession>
<proteinExistence type="predicted"/>
<dbReference type="RefSeq" id="WP_152647053.1">
    <property type="nucleotide sequence ID" value="NZ_CP059733.1"/>
</dbReference>